<gene>
    <name evidence="2" type="ORF">HPT30_09135</name>
</gene>
<dbReference type="AlphaFoldDB" id="A0A850EHA8"/>
<reference evidence="2" key="1">
    <citation type="submission" date="2020-06" db="EMBL/GenBank/DDBJ databases">
        <title>Paenibacillus sp. nov., isolated from soil.</title>
        <authorList>
            <person name="Seo Y.L."/>
        </authorList>
    </citation>
    <scope>NUCLEOTIDE SEQUENCE [LARGE SCALE GENOMIC DNA]</scope>
    <source>
        <strain evidence="2">JW14</strain>
    </source>
</reference>
<accession>A0A850EHA8</accession>
<sequence length="109" mass="11673">MTSPGRNKKTTVSSSRSKSGASADRSIQALLNGGKNLEIIVAALLLTGKLNVDSVTIFKQATLLVGLTGKYKTLIKNTNVDNMVKFLNDNGDMTIDEVLQAFTQKSQKG</sequence>
<organism evidence="2 3">
    <name type="scientific">Paenibacillus agri</name>
    <dbReference type="NCBI Taxonomy" id="2744309"/>
    <lineage>
        <taxon>Bacteria</taxon>
        <taxon>Bacillati</taxon>
        <taxon>Bacillota</taxon>
        <taxon>Bacilli</taxon>
        <taxon>Bacillales</taxon>
        <taxon>Paenibacillaceae</taxon>
        <taxon>Paenibacillus</taxon>
    </lineage>
</organism>
<evidence type="ECO:0000313" key="2">
    <source>
        <dbReference type="EMBL" id="NUU60505.1"/>
    </source>
</evidence>
<feature type="region of interest" description="Disordered" evidence="1">
    <location>
        <begin position="1"/>
        <end position="23"/>
    </location>
</feature>
<dbReference type="Proteomes" id="UP000564806">
    <property type="component" value="Unassembled WGS sequence"/>
</dbReference>
<evidence type="ECO:0000256" key="1">
    <source>
        <dbReference type="SAM" id="MobiDB-lite"/>
    </source>
</evidence>
<keyword evidence="3" id="KW-1185">Reference proteome</keyword>
<feature type="compositionally biased region" description="Low complexity" evidence="1">
    <location>
        <begin position="13"/>
        <end position="23"/>
    </location>
</feature>
<name>A0A850EHA8_9BACL</name>
<dbReference type="EMBL" id="JABWCS010000201">
    <property type="protein sequence ID" value="NUU60505.1"/>
    <property type="molecule type" value="Genomic_DNA"/>
</dbReference>
<evidence type="ECO:0000313" key="3">
    <source>
        <dbReference type="Proteomes" id="UP000564806"/>
    </source>
</evidence>
<dbReference type="RefSeq" id="WP_175371088.1">
    <property type="nucleotide sequence ID" value="NZ_JABWCS010000201.1"/>
</dbReference>
<protein>
    <submittedName>
        <fullName evidence="2">Uncharacterized protein</fullName>
    </submittedName>
</protein>
<proteinExistence type="predicted"/>
<comment type="caution">
    <text evidence="2">The sequence shown here is derived from an EMBL/GenBank/DDBJ whole genome shotgun (WGS) entry which is preliminary data.</text>
</comment>